<sequence length="51" mass="5511">GRQRAGERTELTDLLDGVHRGCVTCRASSPPPTLAARAMHRCPASPRRMAP</sequence>
<gene>
    <name evidence="2" type="ORF">I553_3625</name>
</gene>
<evidence type="ECO:0000256" key="1">
    <source>
        <dbReference type="SAM" id="MobiDB-lite"/>
    </source>
</evidence>
<comment type="caution">
    <text evidence="2">The sequence shown here is derived from an EMBL/GenBank/DDBJ whole genome shotgun (WGS) entry which is preliminary data.</text>
</comment>
<feature type="region of interest" description="Disordered" evidence="1">
    <location>
        <begin position="30"/>
        <end position="51"/>
    </location>
</feature>
<organism evidence="2">
    <name type="scientific">Mycobacterium xenopi 4042</name>
    <dbReference type="NCBI Taxonomy" id="1299334"/>
    <lineage>
        <taxon>Bacteria</taxon>
        <taxon>Bacillati</taxon>
        <taxon>Actinomycetota</taxon>
        <taxon>Actinomycetes</taxon>
        <taxon>Mycobacteriales</taxon>
        <taxon>Mycobacteriaceae</taxon>
        <taxon>Mycobacterium</taxon>
    </lineage>
</organism>
<protein>
    <submittedName>
        <fullName evidence="2">Uncharacterized protein</fullName>
    </submittedName>
</protein>
<dbReference type="AlphaFoldDB" id="X7ZCD4"/>
<name>X7ZCD4_MYCXE</name>
<accession>X7ZCD4</accession>
<proteinExistence type="predicted"/>
<evidence type="ECO:0000313" key="2">
    <source>
        <dbReference type="EMBL" id="EUA16661.1"/>
    </source>
</evidence>
<dbReference type="EMBL" id="JAOB01000079">
    <property type="protein sequence ID" value="EUA16661.1"/>
    <property type="molecule type" value="Genomic_DNA"/>
</dbReference>
<reference evidence="2" key="1">
    <citation type="submission" date="2014-01" db="EMBL/GenBank/DDBJ databases">
        <authorList>
            <person name="Brown-Elliot B."/>
            <person name="Wallace R."/>
            <person name="Lenaerts A."/>
            <person name="Ordway D."/>
            <person name="DeGroote M.A."/>
            <person name="Parker T."/>
            <person name="Sizemore C."/>
            <person name="Tallon L.J."/>
            <person name="Sadzewicz L.K."/>
            <person name="Sengamalay N."/>
            <person name="Fraser C.M."/>
            <person name="Hine E."/>
            <person name="Shefchek K.A."/>
            <person name="Das S.P."/>
            <person name="Tettelin H."/>
        </authorList>
    </citation>
    <scope>NUCLEOTIDE SEQUENCE [LARGE SCALE GENOMIC DNA]</scope>
    <source>
        <strain evidence="2">4042</strain>
    </source>
</reference>
<feature type="non-terminal residue" evidence="2">
    <location>
        <position position="1"/>
    </location>
</feature>